<feature type="non-terminal residue" evidence="1">
    <location>
        <position position="238"/>
    </location>
</feature>
<proteinExistence type="predicted"/>
<evidence type="ECO:0008006" key="2">
    <source>
        <dbReference type="Google" id="ProtNLM"/>
    </source>
</evidence>
<comment type="caution">
    <text evidence="1">The sequence shown here is derived from an EMBL/GenBank/DDBJ whole genome shotgun (WGS) entry which is preliminary data.</text>
</comment>
<evidence type="ECO:0000313" key="1">
    <source>
        <dbReference type="EMBL" id="GAG76231.1"/>
    </source>
</evidence>
<accession>X1BVP5</accession>
<protein>
    <recommendedName>
        <fullName evidence="2">Methionine synthase</fullName>
    </recommendedName>
</protein>
<dbReference type="AlphaFoldDB" id="X1BVP5"/>
<sequence>IGSMPHTDPSEACALVSRHLKDIPAWPQLPKRSFKENMYAQFSEGFPGVVVTADKVYVDRSQDLDKPLEKLYAAYLENDVDKYPISPDYAAGLHSFLGLTNLSPMAVKGQITGPVTWGLTVADNEGKAIIYDDVLADAMAKFLRLKAGWQEKELSQISKNTIIFVDEPYMTSFGSVSVTLSKEKVVSLLDEVLGGIGGLKGIHCCGNTDWSVLLSTKIDILSFDAYNYAQSLSLYPSE</sequence>
<dbReference type="EMBL" id="BART01013344">
    <property type="protein sequence ID" value="GAG76231.1"/>
    <property type="molecule type" value="Genomic_DNA"/>
</dbReference>
<feature type="non-terminal residue" evidence="1">
    <location>
        <position position="1"/>
    </location>
</feature>
<organism evidence="1">
    <name type="scientific">marine sediment metagenome</name>
    <dbReference type="NCBI Taxonomy" id="412755"/>
    <lineage>
        <taxon>unclassified sequences</taxon>
        <taxon>metagenomes</taxon>
        <taxon>ecological metagenomes</taxon>
    </lineage>
</organism>
<reference evidence="1" key="1">
    <citation type="journal article" date="2014" name="Front. Microbiol.">
        <title>High frequency of phylogenetically diverse reductive dehalogenase-homologous genes in deep subseafloor sedimentary metagenomes.</title>
        <authorList>
            <person name="Kawai M."/>
            <person name="Futagami T."/>
            <person name="Toyoda A."/>
            <person name="Takaki Y."/>
            <person name="Nishi S."/>
            <person name="Hori S."/>
            <person name="Arai W."/>
            <person name="Tsubouchi T."/>
            <person name="Morono Y."/>
            <person name="Uchiyama I."/>
            <person name="Ito T."/>
            <person name="Fujiyama A."/>
            <person name="Inagaki F."/>
            <person name="Takami H."/>
        </authorList>
    </citation>
    <scope>NUCLEOTIDE SEQUENCE</scope>
    <source>
        <strain evidence="1">Expedition CK06-06</strain>
    </source>
</reference>
<name>X1BVP5_9ZZZZ</name>
<dbReference type="SUPFAM" id="SSF51726">
    <property type="entry name" value="UROD/MetE-like"/>
    <property type="match status" value="1"/>
</dbReference>
<gene>
    <name evidence="1" type="ORF">S01H4_27337</name>
</gene>
<dbReference type="Gene3D" id="3.20.20.210">
    <property type="match status" value="1"/>
</dbReference>
<dbReference type="InterPro" id="IPR038071">
    <property type="entry name" value="UROD/MetE-like_sf"/>
</dbReference>